<dbReference type="GO" id="GO:0055085">
    <property type="term" value="P:transmembrane transport"/>
    <property type="evidence" value="ECO:0007669"/>
    <property type="project" value="InterPro"/>
</dbReference>
<organism evidence="7 8">
    <name type="scientific">Saccharolobus caldissimus</name>
    <dbReference type="NCBI Taxonomy" id="1702097"/>
    <lineage>
        <taxon>Archaea</taxon>
        <taxon>Thermoproteota</taxon>
        <taxon>Thermoprotei</taxon>
        <taxon>Sulfolobales</taxon>
        <taxon>Sulfolobaceae</taxon>
        <taxon>Saccharolobus</taxon>
    </lineage>
</organism>
<evidence type="ECO:0000313" key="7">
    <source>
        <dbReference type="EMBL" id="BDC00113.1"/>
    </source>
</evidence>
<accession>A0AAQ4CWD1</accession>
<evidence type="ECO:0000256" key="5">
    <source>
        <dbReference type="SAM" id="Phobius"/>
    </source>
</evidence>
<keyword evidence="4 5" id="KW-0472">Membrane</keyword>
<evidence type="ECO:0000256" key="1">
    <source>
        <dbReference type="ARBA" id="ARBA00004141"/>
    </source>
</evidence>
<dbReference type="Gene3D" id="1.20.1420.30">
    <property type="entry name" value="NCX, central ion-binding region"/>
    <property type="match status" value="1"/>
</dbReference>
<dbReference type="Pfam" id="PF01699">
    <property type="entry name" value="Na_Ca_ex"/>
    <property type="match status" value="2"/>
</dbReference>
<feature type="transmembrane region" description="Helical" evidence="5">
    <location>
        <begin position="92"/>
        <end position="112"/>
    </location>
</feature>
<dbReference type="KEGG" id="scas:SACC_31290"/>
<dbReference type="EMBL" id="AP025226">
    <property type="protein sequence ID" value="BDC00113.1"/>
    <property type="molecule type" value="Genomic_DNA"/>
</dbReference>
<keyword evidence="8" id="KW-1185">Reference proteome</keyword>
<dbReference type="InterPro" id="IPR044880">
    <property type="entry name" value="NCX_ion-bd_dom_sf"/>
</dbReference>
<keyword evidence="2 5" id="KW-0812">Transmembrane</keyword>
<evidence type="ECO:0000256" key="3">
    <source>
        <dbReference type="ARBA" id="ARBA00022989"/>
    </source>
</evidence>
<feature type="domain" description="Sodium/calcium exchanger membrane region" evidence="6">
    <location>
        <begin position="155"/>
        <end position="294"/>
    </location>
</feature>
<feature type="domain" description="Sodium/calcium exchanger membrane region" evidence="6">
    <location>
        <begin position="2"/>
        <end position="133"/>
    </location>
</feature>
<dbReference type="GO" id="GO:0016020">
    <property type="term" value="C:membrane"/>
    <property type="evidence" value="ECO:0007669"/>
    <property type="project" value="UniProtKB-SubCell"/>
</dbReference>
<feature type="transmembrane region" description="Helical" evidence="5">
    <location>
        <begin position="230"/>
        <end position="246"/>
    </location>
</feature>
<proteinExistence type="predicted"/>
<evidence type="ECO:0000259" key="6">
    <source>
        <dbReference type="Pfam" id="PF01699"/>
    </source>
</evidence>
<dbReference type="AlphaFoldDB" id="A0AAQ4CWD1"/>
<name>A0AAQ4CWD1_9CREN</name>
<keyword evidence="3 5" id="KW-1133">Transmembrane helix</keyword>
<feature type="transmembrane region" description="Helical" evidence="5">
    <location>
        <begin position="50"/>
        <end position="80"/>
    </location>
</feature>
<feature type="transmembrane region" description="Helical" evidence="5">
    <location>
        <begin position="154"/>
        <end position="177"/>
    </location>
</feature>
<gene>
    <name evidence="7" type="ORF">SACC_31290</name>
</gene>
<comment type="subcellular location">
    <subcellularLocation>
        <location evidence="1">Membrane</location>
        <topology evidence="1">Multi-pass membrane protein</topology>
    </subcellularLocation>
</comment>
<evidence type="ECO:0000256" key="4">
    <source>
        <dbReference type="ARBA" id="ARBA00023136"/>
    </source>
</evidence>
<reference evidence="7 8" key="1">
    <citation type="journal article" date="2022" name="Microbiol. Resour. Announc.">
        <title>Complete Genome Sequence of the Hyperthermophilic and Acidophilic Archaeon Saccharolobus caldissimus Strain HS-3T.</title>
        <authorList>
            <person name="Sakai H.D."/>
            <person name="Kurosawa N."/>
        </authorList>
    </citation>
    <scope>NUCLEOTIDE SEQUENCE [LARGE SCALE GENOMIC DNA]</scope>
    <source>
        <strain evidence="7 8">JCM32116</strain>
    </source>
</reference>
<feature type="transmembrane region" description="Helical" evidence="5">
    <location>
        <begin position="252"/>
        <end position="269"/>
    </location>
</feature>
<feature type="transmembrane region" description="Helical" evidence="5">
    <location>
        <begin position="118"/>
        <end position="133"/>
    </location>
</feature>
<evidence type="ECO:0000256" key="2">
    <source>
        <dbReference type="ARBA" id="ARBA00022692"/>
    </source>
</evidence>
<feature type="transmembrane region" description="Helical" evidence="5">
    <location>
        <begin position="20"/>
        <end position="38"/>
    </location>
</feature>
<evidence type="ECO:0000313" key="8">
    <source>
        <dbReference type="Proteomes" id="UP001319921"/>
    </source>
</evidence>
<dbReference type="Proteomes" id="UP001319921">
    <property type="component" value="Chromosome"/>
</dbReference>
<protein>
    <recommendedName>
        <fullName evidence="6">Sodium/calcium exchanger membrane region domain-containing protein</fullName>
    </recommendedName>
</protein>
<feature type="transmembrane region" description="Helical" evidence="5">
    <location>
        <begin position="276"/>
        <end position="296"/>
    </location>
</feature>
<dbReference type="InterPro" id="IPR004837">
    <property type="entry name" value="NaCa_Exmemb"/>
</dbReference>
<sequence>MLVGITANLMSKGTEELERILGRGMTGGVILGVIYALPETIMVIQAVLNGIYNFAIGSALGGNILLFTLGLGFISIFYYIKYRSKIIRLDKDISIEYNSLLIATIILAIAIMYGKLDFFLSFLLIVPYAYYIYKRYSYFVDGNVKKEEGSFKRSLTYLLIGGVSLIFLSKYFIITVVSVAKDLNMPLLLISILLTPIAAELEENLTAIKLVYDSPSDVTTAVMNFMGSKLENMTLLLSIIGLWQSISLRSSFVYLLLILVVTTITLEILRDRNIKINEGIALLGVYVISITILLRLSA</sequence>